<dbReference type="Gene3D" id="3.40.50.300">
    <property type="entry name" value="P-loop containing nucleotide triphosphate hydrolases"/>
    <property type="match status" value="1"/>
</dbReference>
<evidence type="ECO:0000313" key="3">
    <source>
        <dbReference type="EMBL" id="EHR35468.1"/>
    </source>
</evidence>
<dbReference type="PANTHER" id="PTHR30486">
    <property type="entry name" value="TWITCHING MOTILITY PROTEIN PILT"/>
    <property type="match status" value="1"/>
</dbReference>
<dbReference type="Gene3D" id="3.30.450.380">
    <property type="match status" value="1"/>
</dbReference>
<comment type="caution">
    <text evidence="3">The sequence shown here is derived from an EMBL/GenBank/DDBJ whole genome shotgun (WGS) entry which is preliminary data.</text>
</comment>
<dbReference type="GO" id="GO:0016887">
    <property type="term" value="F:ATP hydrolysis activity"/>
    <property type="evidence" value="ECO:0007669"/>
    <property type="project" value="InterPro"/>
</dbReference>
<name>H3NM59_9FIRM</name>
<dbReference type="InterPro" id="IPR027417">
    <property type="entry name" value="P-loop_NTPase"/>
</dbReference>
<keyword evidence="4" id="KW-1185">Reference proteome</keyword>
<dbReference type="PANTHER" id="PTHR30486:SF6">
    <property type="entry name" value="TYPE IV PILUS RETRACTATION ATPASE PILT"/>
    <property type="match status" value="1"/>
</dbReference>
<accession>H3NM59</accession>
<dbReference type="eggNOG" id="COG4962">
    <property type="taxonomic scope" value="Bacteria"/>
</dbReference>
<dbReference type="HOGENOM" id="CLU_005379_4_1_9"/>
<gene>
    <name evidence="3" type="ORF">HMPREF9709_00420</name>
</gene>
<dbReference type="AlphaFoldDB" id="H3NM59"/>
<dbReference type="PATRIC" id="fig|883114.3.peg.414"/>
<evidence type="ECO:0000313" key="4">
    <source>
        <dbReference type="Proteomes" id="UP000004191"/>
    </source>
</evidence>
<protein>
    <recommendedName>
        <fullName evidence="2">Bacterial type II secretion system protein E domain-containing protein</fullName>
    </recommendedName>
</protein>
<organism evidence="3 4">
    <name type="scientific">Helcococcus kunzii ATCC 51366</name>
    <dbReference type="NCBI Taxonomy" id="883114"/>
    <lineage>
        <taxon>Bacteria</taxon>
        <taxon>Bacillati</taxon>
        <taxon>Bacillota</taxon>
        <taxon>Tissierellia</taxon>
        <taxon>Tissierellales</taxon>
        <taxon>Peptoniphilaceae</taxon>
        <taxon>Helcococcus</taxon>
    </lineage>
</organism>
<dbReference type="OrthoDB" id="9808272at2"/>
<dbReference type="InterPro" id="IPR050921">
    <property type="entry name" value="T4SS_GSP_E_ATPase"/>
</dbReference>
<dbReference type="CDD" id="cd01130">
    <property type="entry name" value="VirB11-like_ATPase"/>
    <property type="match status" value="1"/>
</dbReference>
<dbReference type="GeneID" id="96998427"/>
<proteinExistence type="inferred from homology"/>
<reference evidence="3 4" key="1">
    <citation type="submission" date="2012-01" db="EMBL/GenBank/DDBJ databases">
        <title>The Genome Sequence of Helcococcus kunzii ATCC 51366.</title>
        <authorList>
            <consortium name="The Broad Institute Genome Sequencing Platform"/>
            <person name="Earl A."/>
            <person name="Ward D."/>
            <person name="Feldgarden M."/>
            <person name="Gevers D."/>
            <person name="Huys G."/>
            <person name="Young S.K."/>
            <person name="Zeng Q."/>
            <person name="Gargeya S."/>
            <person name="Fitzgerald M."/>
            <person name="Haas B."/>
            <person name="Abouelleil A."/>
            <person name="Alvarado L."/>
            <person name="Arachchi H.M."/>
            <person name="Berlin A."/>
            <person name="Chapman S.B."/>
            <person name="Gearin G."/>
            <person name="Goldberg J."/>
            <person name="Griggs A."/>
            <person name="Gujja S."/>
            <person name="Hansen M."/>
            <person name="Heiman D."/>
            <person name="Howarth C."/>
            <person name="Larimer J."/>
            <person name="Lui A."/>
            <person name="MacDonald P.J.P."/>
            <person name="McCowen C."/>
            <person name="Montmayeur A."/>
            <person name="Murphy C."/>
            <person name="Neiman D."/>
            <person name="Pearson M."/>
            <person name="Priest M."/>
            <person name="Roberts A."/>
            <person name="Saif S."/>
            <person name="Shea T."/>
            <person name="Sisk P."/>
            <person name="Stolte C."/>
            <person name="Sykes S."/>
            <person name="Wortman J."/>
            <person name="Nusbaum C."/>
            <person name="Birren B."/>
        </authorList>
    </citation>
    <scope>NUCLEOTIDE SEQUENCE [LARGE SCALE GENOMIC DNA]</scope>
    <source>
        <strain evidence="3 4">ATCC 51366</strain>
    </source>
</reference>
<dbReference type="EMBL" id="AGEI01000012">
    <property type="protein sequence ID" value="EHR35468.1"/>
    <property type="molecule type" value="Genomic_DNA"/>
</dbReference>
<evidence type="ECO:0000259" key="2">
    <source>
        <dbReference type="Pfam" id="PF00437"/>
    </source>
</evidence>
<comment type="similarity">
    <text evidence="1">Belongs to the GSP E family.</text>
</comment>
<dbReference type="Pfam" id="PF00437">
    <property type="entry name" value="T2SSE"/>
    <property type="match status" value="1"/>
</dbReference>
<dbReference type="Proteomes" id="UP000004191">
    <property type="component" value="Unassembled WGS sequence"/>
</dbReference>
<feature type="domain" description="Bacterial type II secretion system protein E" evidence="2">
    <location>
        <begin position="61"/>
        <end position="341"/>
    </location>
</feature>
<dbReference type="RefSeq" id="WP_005397504.1">
    <property type="nucleotide sequence ID" value="NZ_JH601088.1"/>
</dbReference>
<dbReference type="InterPro" id="IPR001482">
    <property type="entry name" value="T2SS/T4SS_dom"/>
</dbReference>
<dbReference type="STRING" id="883114.HMPREF9709_00420"/>
<dbReference type="SUPFAM" id="SSF52540">
    <property type="entry name" value="P-loop containing nucleoside triphosphate hydrolases"/>
    <property type="match status" value="1"/>
</dbReference>
<evidence type="ECO:0000256" key="1">
    <source>
        <dbReference type="ARBA" id="ARBA00006611"/>
    </source>
</evidence>
<sequence length="395" mass="45344">MININEIKKGISPDEFILLNDNQIFQRLNIIVLEYINDKSYKYNLDEIKQIVNDLYSEYRGLGILDKFLADDSINEIMINSYKEIYLEKDGKIIKSRYSFSDNDDYMRIIQKMVSESGREVNISNPIVDINLKDGSRVNIVLNPISKDNPVVTIRKFAEKTITLNQLIEFNTIDEKTAEFISDLVQSRYNIMIGGGTSSGKTTFLNALSEYISKDERIITIEDSRELKILDNDNWISLESRQPNSSNKGAITIKDLIKNSLRMRPDRIIVGEVRSDETLDMLQAMNTGHDGSLSTAHANSSKDMISRLETMVLRSSENIPIEAVKRMINSSIEIIIQLKRVSLSKRRVIEISEVLQDENGKTVINIIFKYDYKSDKLKKVGNLINEEKLLRRKNV</sequence>